<dbReference type="Proteomes" id="UP001241758">
    <property type="component" value="Unassembled WGS sequence"/>
</dbReference>
<evidence type="ECO:0000313" key="1">
    <source>
        <dbReference type="EMBL" id="MDI6103453.1"/>
    </source>
</evidence>
<organism evidence="1 2">
    <name type="scientific">Actinoplanes sandaracinus</name>
    <dbReference type="NCBI Taxonomy" id="3045177"/>
    <lineage>
        <taxon>Bacteria</taxon>
        <taxon>Bacillati</taxon>
        <taxon>Actinomycetota</taxon>
        <taxon>Actinomycetes</taxon>
        <taxon>Micromonosporales</taxon>
        <taxon>Micromonosporaceae</taxon>
        <taxon>Actinoplanes</taxon>
    </lineage>
</organism>
<sequence>MRSSAGYRADEELGFPRLGRRTAEVVLAARERTGAAATALTLELTLELTEMGPTVPETVEAALGPLRRAGVPTAVDTDAVLEMLTAPVAVSARTR</sequence>
<gene>
    <name evidence="1" type="ORF">QLQ12_33075</name>
</gene>
<protein>
    <submittedName>
        <fullName evidence="1">Uncharacterized protein</fullName>
    </submittedName>
</protein>
<dbReference type="EMBL" id="JASCTH010000025">
    <property type="protein sequence ID" value="MDI6103453.1"/>
    <property type="molecule type" value="Genomic_DNA"/>
</dbReference>
<comment type="caution">
    <text evidence="1">The sequence shown here is derived from an EMBL/GenBank/DDBJ whole genome shotgun (WGS) entry which is preliminary data.</text>
</comment>
<dbReference type="RefSeq" id="WP_282764570.1">
    <property type="nucleotide sequence ID" value="NZ_JASCTH010000025.1"/>
</dbReference>
<proteinExistence type="predicted"/>
<name>A0ABT6WUQ3_9ACTN</name>
<evidence type="ECO:0000313" key="2">
    <source>
        <dbReference type="Proteomes" id="UP001241758"/>
    </source>
</evidence>
<accession>A0ABT6WUQ3</accession>
<reference evidence="1 2" key="1">
    <citation type="submission" date="2023-05" db="EMBL/GenBank/DDBJ databases">
        <title>Actinoplanes sp. NEAU-A12 genome sequencing.</title>
        <authorList>
            <person name="Wang Z.-S."/>
        </authorList>
    </citation>
    <scope>NUCLEOTIDE SEQUENCE [LARGE SCALE GENOMIC DNA]</scope>
    <source>
        <strain evidence="1 2">NEAU-A12</strain>
    </source>
</reference>
<keyword evidence="2" id="KW-1185">Reference proteome</keyword>